<gene>
    <name evidence="1" type="ORF">LCGC14_3098470</name>
</gene>
<dbReference type="InterPro" id="IPR011032">
    <property type="entry name" value="GroES-like_sf"/>
</dbReference>
<accession>A0A0F8YYI8</accession>
<protein>
    <submittedName>
        <fullName evidence="1">Uncharacterized protein</fullName>
    </submittedName>
</protein>
<name>A0A0F8YYI8_9ZZZZ</name>
<proteinExistence type="predicted"/>
<reference evidence="1" key="1">
    <citation type="journal article" date="2015" name="Nature">
        <title>Complex archaea that bridge the gap between prokaryotes and eukaryotes.</title>
        <authorList>
            <person name="Spang A."/>
            <person name="Saw J.H."/>
            <person name="Jorgensen S.L."/>
            <person name="Zaremba-Niedzwiedzka K."/>
            <person name="Martijn J."/>
            <person name="Lind A.E."/>
            <person name="van Eijk R."/>
            <person name="Schleper C."/>
            <person name="Guy L."/>
            <person name="Ettema T.J."/>
        </authorList>
    </citation>
    <scope>NUCLEOTIDE SEQUENCE</scope>
</reference>
<feature type="non-terminal residue" evidence="1">
    <location>
        <position position="80"/>
    </location>
</feature>
<comment type="caution">
    <text evidence="1">The sequence shown here is derived from an EMBL/GenBank/DDBJ whole genome shotgun (WGS) entry which is preliminary data.</text>
</comment>
<dbReference type="Gene3D" id="3.90.180.10">
    <property type="entry name" value="Medium-chain alcohol dehydrogenases, catalytic domain"/>
    <property type="match status" value="1"/>
</dbReference>
<dbReference type="EMBL" id="LAZR01066692">
    <property type="protein sequence ID" value="KKK53071.1"/>
    <property type="molecule type" value="Genomic_DNA"/>
</dbReference>
<dbReference type="AlphaFoldDB" id="A0A0F8YYI8"/>
<evidence type="ECO:0000313" key="1">
    <source>
        <dbReference type="EMBL" id="KKK53071.1"/>
    </source>
</evidence>
<organism evidence="1">
    <name type="scientific">marine sediment metagenome</name>
    <dbReference type="NCBI Taxonomy" id="412755"/>
    <lineage>
        <taxon>unclassified sequences</taxon>
        <taxon>metagenomes</taxon>
        <taxon>ecological metagenomes</taxon>
    </lineage>
</organism>
<sequence>MKVLFNSKFLKHNPGSYSEGPYRIKDFASLDVEDDMKAAVIHQFGDPDVLRYEEIATPKPKPGHVLVKVLAAGVNRFDHY</sequence>
<dbReference type="SUPFAM" id="SSF50129">
    <property type="entry name" value="GroES-like"/>
    <property type="match status" value="1"/>
</dbReference>